<evidence type="ECO:0000313" key="10">
    <source>
        <dbReference type="Proteomes" id="UP000282028"/>
    </source>
</evidence>
<keyword evidence="4 7" id="KW-0812">Transmembrane</keyword>
<dbReference type="OrthoDB" id="9793283at2"/>
<evidence type="ECO:0000256" key="1">
    <source>
        <dbReference type="ARBA" id="ARBA00004651"/>
    </source>
</evidence>
<feature type="transmembrane region" description="Helical" evidence="7">
    <location>
        <begin position="7"/>
        <end position="27"/>
    </location>
</feature>
<organism evidence="9 10">
    <name type="scientific">Brevibacillus invocatus</name>
    <dbReference type="NCBI Taxonomy" id="173959"/>
    <lineage>
        <taxon>Bacteria</taxon>
        <taxon>Bacillati</taxon>
        <taxon>Bacillota</taxon>
        <taxon>Bacilli</taxon>
        <taxon>Bacillales</taxon>
        <taxon>Paenibacillaceae</taxon>
        <taxon>Brevibacillus</taxon>
    </lineage>
</organism>
<reference evidence="9 10" key="1">
    <citation type="submission" date="2018-10" db="EMBL/GenBank/DDBJ databases">
        <title>Phylogenomics of Brevibacillus.</title>
        <authorList>
            <person name="Dunlap C."/>
        </authorList>
    </citation>
    <scope>NUCLEOTIDE SEQUENCE [LARGE SCALE GENOMIC DNA]</scope>
    <source>
        <strain evidence="9 10">JCM 12215</strain>
    </source>
</reference>
<dbReference type="InterPro" id="IPR005829">
    <property type="entry name" value="Sugar_transporter_CS"/>
</dbReference>
<gene>
    <name evidence="9" type="ORF">EDM52_24300</name>
</gene>
<dbReference type="PANTHER" id="PTHR23517">
    <property type="entry name" value="RESISTANCE PROTEIN MDTM, PUTATIVE-RELATED-RELATED"/>
    <property type="match status" value="1"/>
</dbReference>
<dbReference type="InterPro" id="IPR011701">
    <property type="entry name" value="MFS"/>
</dbReference>
<evidence type="ECO:0000256" key="4">
    <source>
        <dbReference type="ARBA" id="ARBA00022692"/>
    </source>
</evidence>
<keyword evidence="3" id="KW-1003">Cell membrane</keyword>
<dbReference type="Gene3D" id="1.20.1250.20">
    <property type="entry name" value="MFS general substrate transporter like domains"/>
    <property type="match status" value="1"/>
</dbReference>
<comment type="subcellular location">
    <subcellularLocation>
        <location evidence="1">Cell membrane</location>
        <topology evidence="1">Multi-pass membrane protein</topology>
    </subcellularLocation>
</comment>
<sequence length="215" mass="23748">MKIRIYLMFITTLVNTMVFPFMSIYFVESFGGVITGFILSGEILASIIASFYGGYLADQLGRRKVMLVAESIKVLALFMICIANSSWLYSPMVTLIMMTISTIGGGIATPAAAAMIIDVSSSEERKVIYSIQYWVFNAAIGIGGLVGGFLFSDFKFVLFLIVALISLLSLIILFYLITETYKPTEQDKVKRKQSSIGKAIMNYREVLKDSTSIAP</sequence>
<keyword evidence="5 7" id="KW-1133">Transmembrane helix</keyword>
<dbReference type="SUPFAM" id="SSF103473">
    <property type="entry name" value="MFS general substrate transporter"/>
    <property type="match status" value="1"/>
</dbReference>
<keyword evidence="6 7" id="KW-0472">Membrane</keyword>
<feature type="transmembrane region" description="Helical" evidence="7">
    <location>
        <begin position="131"/>
        <end position="151"/>
    </location>
</feature>
<evidence type="ECO:0000256" key="5">
    <source>
        <dbReference type="ARBA" id="ARBA00022989"/>
    </source>
</evidence>
<dbReference type="AlphaFoldDB" id="A0A3M8BGU2"/>
<feature type="domain" description="Major facilitator superfamily (MFS) profile" evidence="8">
    <location>
        <begin position="1"/>
        <end position="215"/>
    </location>
</feature>
<dbReference type="GO" id="GO:0022857">
    <property type="term" value="F:transmembrane transporter activity"/>
    <property type="evidence" value="ECO:0007669"/>
    <property type="project" value="InterPro"/>
</dbReference>
<proteinExistence type="predicted"/>
<feature type="transmembrane region" description="Helical" evidence="7">
    <location>
        <begin position="33"/>
        <end position="55"/>
    </location>
</feature>
<keyword evidence="2" id="KW-0813">Transport</keyword>
<evidence type="ECO:0000256" key="2">
    <source>
        <dbReference type="ARBA" id="ARBA00022448"/>
    </source>
</evidence>
<evidence type="ECO:0000259" key="8">
    <source>
        <dbReference type="PROSITE" id="PS50850"/>
    </source>
</evidence>
<evidence type="ECO:0000256" key="7">
    <source>
        <dbReference type="SAM" id="Phobius"/>
    </source>
</evidence>
<comment type="caution">
    <text evidence="9">The sequence shown here is derived from an EMBL/GenBank/DDBJ whole genome shotgun (WGS) entry which is preliminary data.</text>
</comment>
<evidence type="ECO:0000256" key="6">
    <source>
        <dbReference type="ARBA" id="ARBA00023136"/>
    </source>
</evidence>
<dbReference type="EMBL" id="RHHR01000116">
    <property type="protein sequence ID" value="RNB62628.1"/>
    <property type="molecule type" value="Genomic_DNA"/>
</dbReference>
<dbReference type="InterPro" id="IPR050171">
    <property type="entry name" value="MFS_Transporters"/>
</dbReference>
<protein>
    <submittedName>
        <fullName evidence="9">MFS transporter</fullName>
    </submittedName>
</protein>
<dbReference type="Proteomes" id="UP000282028">
    <property type="component" value="Unassembled WGS sequence"/>
</dbReference>
<feature type="transmembrane region" description="Helical" evidence="7">
    <location>
        <begin position="67"/>
        <end position="89"/>
    </location>
</feature>
<evidence type="ECO:0000313" key="9">
    <source>
        <dbReference type="EMBL" id="RNB62628.1"/>
    </source>
</evidence>
<evidence type="ECO:0000256" key="3">
    <source>
        <dbReference type="ARBA" id="ARBA00022475"/>
    </source>
</evidence>
<dbReference type="InterPro" id="IPR020846">
    <property type="entry name" value="MFS_dom"/>
</dbReference>
<accession>A0A3M8BGU2</accession>
<name>A0A3M8BGU2_9BACL</name>
<dbReference type="GO" id="GO:0005886">
    <property type="term" value="C:plasma membrane"/>
    <property type="evidence" value="ECO:0007669"/>
    <property type="project" value="UniProtKB-SubCell"/>
</dbReference>
<dbReference type="PROSITE" id="PS00216">
    <property type="entry name" value="SUGAR_TRANSPORT_1"/>
    <property type="match status" value="1"/>
</dbReference>
<feature type="transmembrane region" description="Helical" evidence="7">
    <location>
        <begin position="157"/>
        <end position="178"/>
    </location>
</feature>
<dbReference type="Pfam" id="PF07690">
    <property type="entry name" value="MFS_1"/>
    <property type="match status" value="1"/>
</dbReference>
<dbReference type="PROSITE" id="PS50850">
    <property type="entry name" value="MFS"/>
    <property type="match status" value="1"/>
</dbReference>
<dbReference type="InterPro" id="IPR036259">
    <property type="entry name" value="MFS_trans_sf"/>
</dbReference>
<keyword evidence="10" id="KW-1185">Reference proteome</keyword>
<feature type="transmembrane region" description="Helical" evidence="7">
    <location>
        <begin position="95"/>
        <end position="119"/>
    </location>
</feature>
<dbReference type="PANTHER" id="PTHR23517:SF3">
    <property type="entry name" value="INTEGRAL MEMBRANE TRANSPORT PROTEIN"/>
    <property type="match status" value="1"/>
</dbReference>